<keyword evidence="2" id="KW-1185">Reference proteome</keyword>
<accession>A0ABY8PUQ6</accession>
<gene>
    <name evidence="1" type="ORF">QH948_08355</name>
</gene>
<organism evidence="1 2">
    <name type="scientific">Tessaracoccus lacteus</name>
    <dbReference type="NCBI Taxonomy" id="3041766"/>
    <lineage>
        <taxon>Bacteria</taxon>
        <taxon>Bacillati</taxon>
        <taxon>Actinomycetota</taxon>
        <taxon>Actinomycetes</taxon>
        <taxon>Propionibacteriales</taxon>
        <taxon>Propionibacteriaceae</taxon>
        <taxon>Tessaracoccus</taxon>
    </lineage>
</organism>
<reference evidence="1 2" key="1">
    <citation type="journal article" date="2008" name="Int. J. Syst. Evol. Microbiol.">
        <title>Tessaracoccus flavescens sp. nov., isolated from marine sediment.</title>
        <authorList>
            <person name="Lee D.W."/>
            <person name="Lee S.D."/>
        </authorList>
    </citation>
    <scope>NUCLEOTIDE SEQUENCE [LARGE SCALE GENOMIC DNA]</scope>
    <source>
        <strain evidence="1 2">T21</strain>
    </source>
</reference>
<name>A0ABY8PUQ6_9ACTN</name>
<sequence length="41" mass="4277">MHGTGYSVQVVSVKANRHSGTAIPAVNFGAGTCRNETGWSQ</sequence>
<dbReference type="Proteomes" id="UP001244136">
    <property type="component" value="Chromosome"/>
</dbReference>
<evidence type="ECO:0000313" key="1">
    <source>
        <dbReference type="EMBL" id="WGT46177.1"/>
    </source>
</evidence>
<evidence type="ECO:0000313" key="2">
    <source>
        <dbReference type="Proteomes" id="UP001244136"/>
    </source>
</evidence>
<dbReference type="RefSeq" id="WP_281143990.1">
    <property type="nucleotide sequence ID" value="NZ_CP123967.1"/>
</dbReference>
<protein>
    <submittedName>
        <fullName evidence="1">Uncharacterized protein</fullName>
    </submittedName>
</protein>
<proteinExistence type="predicted"/>
<dbReference type="EMBL" id="CP123967">
    <property type="protein sequence ID" value="WGT46177.1"/>
    <property type="molecule type" value="Genomic_DNA"/>
</dbReference>